<dbReference type="CDD" id="cd15550">
    <property type="entry name" value="PHD_MLL5"/>
    <property type="match status" value="1"/>
</dbReference>
<dbReference type="InterPro" id="IPR044435">
    <property type="entry name" value="Set3/4_SET"/>
</dbReference>
<feature type="domain" description="SET" evidence="6">
    <location>
        <begin position="209"/>
        <end position="336"/>
    </location>
</feature>
<keyword evidence="2" id="KW-0863">Zinc-finger</keyword>
<evidence type="ECO:0000259" key="6">
    <source>
        <dbReference type="PROSITE" id="PS50280"/>
    </source>
</evidence>
<feature type="region of interest" description="Disordered" evidence="5">
    <location>
        <begin position="521"/>
        <end position="552"/>
    </location>
</feature>
<evidence type="ECO:0000256" key="5">
    <source>
        <dbReference type="SAM" id="MobiDB-lite"/>
    </source>
</evidence>
<dbReference type="InterPro" id="IPR046341">
    <property type="entry name" value="SET_dom_sf"/>
</dbReference>
<dbReference type="InterPro" id="IPR013083">
    <property type="entry name" value="Znf_RING/FYVE/PHD"/>
</dbReference>
<organism evidence="7 8">
    <name type="scientific">Pneumocystis murina (strain B123)</name>
    <name type="common">Mouse pneumocystis pneumonia agent</name>
    <name type="synonym">Pneumocystis carinii f. sp. muris</name>
    <dbReference type="NCBI Taxonomy" id="1069680"/>
    <lineage>
        <taxon>Eukaryota</taxon>
        <taxon>Fungi</taxon>
        <taxon>Dikarya</taxon>
        <taxon>Ascomycota</taxon>
        <taxon>Taphrinomycotina</taxon>
        <taxon>Pneumocystomycetes</taxon>
        <taxon>Pneumocystaceae</taxon>
        <taxon>Pneumocystis</taxon>
    </lineage>
</organism>
<dbReference type="EMBL" id="AFWA02000009">
    <property type="protein sequence ID" value="EMR09797.1"/>
    <property type="molecule type" value="Genomic_DNA"/>
</dbReference>
<protein>
    <recommendedName>
        <fullName evidence="6">SET domain-containing protein</fullName>
    </recommendedName>
</protein>
<keyword evidence="3" id="KW-0862">Zinc</keyword>
<dbReference type="SUPFAM" id="SSF57903">
    <property type="entry name" value="FYVE/PHD zinc finger"/>
    <property type="match status" value="1"/>
</dbReference>
<dbReference type="AlphaFoldDB" id="M7NRC2"/>
<reference evidence="8" key="1">
    <citation type="journal article" date="2016" name="Nat. Commun.">
        <title>Genome analysis of three Pneumocystis species reveals adaptation mechanisms to life exclusively in mammalian hosts.</title>
        <authorList>
            <person name="Ma L."/>
            <person name="Chen Z."/>
            <person name="Huang D.W."/>
            <person name="Kutty G."/>
            <person name="Ishihara M."/>
            <person name="Wang H."/>
            <person name="Abouelleil A."/>
            <person name="Bishop L."/>
            <person name="Davey E."/>
            <person name="Deng R."/>
            <person name="Deng X."/>
            <person name="Fan L."/>
            <person name="Fantoni G."/>
            <person name="Fitzgerald M."/>
            <person name="Gogineni E."/>
            <person name="Goldberg J.M."/>
            <person name="Handley G."/>
            <person name="Hu X."/>
            <person name="Huber C."/>
            <person name="Jiao X."/>
            <person name="Jones K."/>
            <person name="Levin J.Z."/>
            <person name="Liu Y."/>
            <person name="Macdonald P."/>
            <person name="Melnikov A."/>
            <person name="Raley C."/>
            <person name="Sassi M."/>
            <person name="Sherman B.T."/>
            <person name="Song X."/>
            <person name="Sykes S."/>
            <person name="Tran B."/>
            <person name="Walsh L."/>
            <person name="Xia Y."/>
            <person name="Yang J."/>
            <person name="Young S."/>
            <person name="Zeng Q."/>
            <person name="Zheng X."/>
            <person name="Stephens R."/>
            <person name="Nusbaum C."/>
            <person name="Birren B.W."/>
            <person name="Azadi P."/>
            <person name="Lempicki R.A."/>
            <person name="Cuomo C.A."/>
            <person name="Kovacs J.A."/>
        </authorList>
    </citation>
    <scope>NUCLEOTIDE SEQUENCE [LARGE SCALE GENOMIC DNA]</scope>
    <source>
        <strain evidence="8">B123</strain>
    </source>
</reference>
<dbReference type="Proteomes" id="UP000011958">
    <property type="component" value="Unassembled WGS sequence"/>
</dbReference>
<dbReference type="GO" id="GO:0006325">
    <property type="term" value="P:chromatin organization"/>
    <property type="evidence" value="ECO:0007669"/>
    <property type="project" value="UniProtKB-KW"/>
</dbReference>
<dbReference type="PANTHER" id="PTHR46462:SF3">
    <property type="entry name" value="UPSET, ISOFORM A"/>
    <property type="match status" value="1"/>
</dbReference>
<keyword evidence="4" id="KW-0156">Chromatin regulator</keyword>
<dbReference type="GO" id="GO:0034967">
    <property type="term" value="C:Set3 complex"/>
    <property type="evidence" value="ECO:0007669"/>
    <property type="project" value="TreeGrafter"/>
</dbReference>
<dbReference type="CDD" id="cd19183">
    <property type="entry name" value="SET_SpSET3-like"/>
    <property type="match status" value="1"/>
</dbReference>
<dbReference type="OMA" id="PRIHECA"/>
<dbReference type="HOGENOM" id="CLU_354153_0_0_1"/>
<keyword evidence="8" id="KW-1185">Reference proteome</keyword>
<dbReference type="InterPro" id="IPR019786">
    <property type="entry name" value="Zinc_finger_PHD-type_CS"/>
</dbReference>
<dbReference type="GO" id="GO:0008270">
    <property type="term" value="F:zinc ion binding"/>
    <property type="evidence" value="ECO:0007669"/>
    <property type="project" value="UniProtKB-KW"/>
</dbReference>
<dbReference type="Pfam" id="PF00856">
    <property type="entry name" value="SET"/>
    <property type="match status" value="1"/>
</dbReference>
<name>M7NRC2_PNEMU</name>
<feature type="region of interest" description="Disordered" evidence="5">
    <location>
        <begin position="489"/>
        <end position="509"/>
    </location>
</feature>
<evidence type="ECO:0000256" key="4">
    <source>
        <dbReference type="ARBA" id="ARBA00022853"/>
    </source>
</evidence>
<dbReference type="SMART" id="SM00317">
    <property type="entry name" value="SET"/>
    <property type="match status" value="1"/>
</dbReference>
<dbReference type="InterPro" id="IPR001214">
    <property type="entry name" value="SET_dom"/>
</dbReference>
<dbReference type="eggNOG" id="KOG1844">
    <property type="taxonomic scope" value="Eukaryota"/>
</dbReference>
<dbReference type="VEuPathDB" id="FungiDB:PNEG_01979"/>
<keyword evidence="1" id="KW-0479">Metal-binding</keyword>
<dbReference type="SUPFAM" id="SSF82199">
    <property type="entry name" value="SET domain"/>
    <property type="match status" value="1"/>
</dbReference>
<dbReference type="SMART" id="SM00249">
    <property type="entry name" value="PHD"/>
    <property type="match status" value="1"/>
</dbReference>
<comment type="caution">
    <text evidence="7">The sequence shown here is derived from an EMBL/GenBank/DDBJ whole genome shotgun (WGS) entry which is preliminary data.</text>
</comment>
<evidence type="ECO:0000256" key="2">
    <source>
        <dbReference type="ARBA" id="ARBA00022771"/>
    </source>
</evidence>
<dbReference type="GO" id="GO:0070210">
    <property type="term" value="C:Rpd3L-Expanded complex"/>
    <property type="evidence" value="ECO:0007669"/>
    <property type="project" value="TreeGrafter"/>
</dbReference>
<sequence>MGLESVGYDLDAGIIRCICGLEDDDGFTIQCERCYVWQHAVCVGIDQHHVPDEYLCDLCFPRTLDVKKAIEKQRRRREQELVHVKTNSSHSRKRRQFQYGLVKSKVHSLGSVKEKSLNATVKHDGSRKSRSGGRTFFSKDMESRFQIMEGSNGLNMNSDLLFDCNTEYSVIEHNLISSVDAEMYISLLLQDKSGMHVVLDDYFTSKQLPKTSIQPISDTDISSFLRFSLYSNQFIASGQIIKEFKGEIYLQDEYKVNSINHYSFLLAPKPFVYFVSDSKLCIDTRKYGTDSRFIRRSCKPNAKLITVASSSNFLIHIALCSLTEIQSGSEITIGWDWDMDHPAYYIENRERVPENDVKYSQELIYYINGLECACEIGKDCILFRLKQAFSSISKSSIKSNKKKAIFPLNNINHDIDNYDPDKSISQLKNDTNVVNKLRNVNEISESFVKNPSSCTDSNSNDLLSAREERKIKDILARIEKLEQEETQVIKKRKRGNGKSNENHKTYGHQHRTSLAVAIKQVCQQSGSSTTPSSSPKNDVSNTKSFPRRHGRIPSRIVRMQKHGKITNGILKDYSDDNDILPCKKMWMRRWIQENFKFDVEKVIKKDKQRLENGVVGFQDSVCSKTFKDMGINSVKCESRSSLSDMVLLEQLLPDMESSDKLSLSFTSPEPAISVPISEPSQLSDKLSTPSLFKPDLGFSSASESHMSSFTTIASPLTSELEPIQSTVLLTSPTSILGSFPKKISLSEYKKRRTANEELVVNDKSDDTFNIPEISVLPNNNSDFKIENSENTLF</sequence>
<dbReference type="Gene3D" id="3.30.40.10">
    <property type="entry name" value="Zinc/RING finger domain, C3HC4 (zinc finger)"/>
    <property type="match status" value="1"/>
</dbReference>
<evidence type="ECO:0000313" key="8">
    <source>
        <dbReference type="Proteomes" id="UP000011958"/>
    </source>
</evidence>
<dbReference type="GO" id="GO:0006355">
    <property type="term" value="P:regulation of DNA-templated transcription"/>
    <property type="evidence" value="ECO:0007669"/>
    <property type="project" value="TreeGrafter"/>
</dbReference>
<dbReference type="RefSeq" id="XP_007873958.1">
    <property type="nucleotide sequence ID" value="XM_007875767.2"/>
</dbReference>
<evidence type="ECO:0000256" key="1">
    <source>
        <dbReference type="ARBA" id="ARBA00022723"/>
    </source>
</evidence>
<dbReference type="Gene3D" id="2.170.270.10">
    <property type="entry name" value="SET domain"/>
    <property type="match status" value="1"/>
</dbReference>
<dbReference type="STRING" id="1069680.M7NRC2"/>
<proteinExistence type="predicted"/>
<dbReference type="InterPro" id="IPR001965">
    <property type="entry name" value="Znf_PHD"/>
</dbReference>
<evidence type="ECO:0000313" key="7">
    <source>
        <dbReference type="EMBL" id="EMR09797.1"/>
    </source>
</evidence>
<dbReference type="InterPro" id="IPR011011">
    <property type="entry name" value="Znf_FYVE_PHD"/>
</dbReference>
<accession>M7NRC2</accession>
<dbReference type="Pfam" id="PF20826">
    <property type="entry name" value="PHD_5"/>
    <property type="match status" value="1"/>
</dbReference>
<dbReference type="PANTHER" id="PTHR46462">
    <property type="entry name" value="UPSET, ISOFORM A"/>
    <property type="match status" value="1"/>
</dbReference>
<dbReference type="OrthoDB" id="20872at2759"/>
<evidence type="ECO:0000256" key="3">
    <source>
        <dbReference type="ARBA" id="ARBA00022833"/>
    </source>
</evidence>
<dbReference type="PROSITE" id="PS01359">
    <property type="entry name" value="ZF_PHD_1"/>
    <property type="match status" value="1"/>
</dbReference>
<feature type="compositionally biased region" description="Low complexity" evidence="5">
    <location>
        <begin position="525"/>
        <end position="535"/>
    </location>
</feature>
<dbReference type="GeneID" id="19895673"/>
<gene>
    <name evidence="7" type="ORF">PNEG_01979</name>
</gene>
<dbReference type="PROSITE" id="PS50280">
    <property type="entry name" value="SET"/>
    <property type="match status" value="1"/>
</dbReference>